<name>A0A545W7I3_9HYPO</name>
<proteinExistence type="predicted"/>
<feature type="region of interest" description="Disordered" evidence="1">
    <location>
        <begin position="98"/>
        <end position="148"/>
    </location>
</feature>
<evidence type="ECO:0000313" key="2">
    <source>
        <dbReference type="EMBL" id="TQV98603.1"/>
    </source>
</evidence>
<evidence type="ECO:0000313" key="3">
    <source>
        <dbReference type="Proteomes" id="UP000315783"/>
    </source>
</evidence>
<feature type="compositionally biased region" description="Basic and acidic residues" evidence="1">
    <location>
        <begin position="132"/>
        <end position="148"/>
    </location>
</feature>
<keyword evidence="3" id="KW-1185">Reference proteome</keyword>
<accession>A0A545W7I3</accession>
<feature type="region of interest" description="Disordered" evidence="1">
    <location>
        <begin position="1"/>
        <end position="55"/>
    </location>
</feature>
<dbReference type="AlphaFoldDB" id="A0A545W7I3"/>
<reference evidence="2 3" key="1">
    <citation type="journal article" date="2019" name="Appl. Microbiol. Biotechnol.">
        <title>Genome sequence of Isaria javanica and comparative genome analysis insights into family S53 peptidase evolution in fungal entomopathogens.</title>
        <authorList>
            <person name="Lin R."/>
            <person name="Zhang X."/>
            <person name="Xin B."/>
            <person name="Zou M."/>
            <person name="Gao Y."/>
            <person name="Qin F."/>
            <person name="Hu Q."/>
            <person name="Xie B."/>
            <person name="Cheng X."/>
        </authorList>
    </citation>
    <scope>NUCLEOTIDE SEQUENCE [LARGE SCALE GENOMIC DNA]</scope>
    <source>
        <strain evidence="2 3">IJ1G</strain>
    </source>
</reference>
<organism evidence="2 3">
    <name type="scientific">Cordyceps javanica</name>
    <dbReference type="NCBI Taxonomy" id="43265"/>
    <lineage>
        <taxon>Eukaryota</taxon>
        <taxon>Fungi</taxon>
        <taxon>Dikarya</taxon>
        <taxon>Ascomycota</taxon>
        <taxon>Pezizomycotina</taxon>
        <taxon>Sordariomycetes</taxon>
        <taxon>Hypocreomycetidae</taxon>
        <taxon>Hypocreales</taxon>
        <taxon>Cordycipitaceae</taxon>
        <taxon>Cordyceps</taxon>
    </lineage>
</organism>
<dbReference type="Proteomes" id="UP000315783">
    <property type="component" value="Unassembled WGS sequence"/>
</dbReference>
<dbReference type="STRING" id="43265.A0A545W7I3"/>
<protein>
    <submittedName>
        <fullName evidence="2">Uncharacterized protein</fullName>
    </submittedName>
</protein>
<comment type="caution">
    <text evidence="2">The sequence shown here is derived from an EMBL/GenBank/DDBJ whole genome shotgun (WGS) entry which is preliminary data.</text>
</comment>
<dbReference type="EMBL" id="SPUK01000003">
    <property type="protein sequence ID" value="TQV98603.1"/>
    <property type="molecule type" value="Genomic_DNA"/>
</dbReference>
<sequence length="469" mass="51513">MNEEYGCPGHDPSMLHPKRDTDPQELARLPRGPATALVWPSETTSGEPGSAYTHGESMEISGSAYTHGESMEIYGNAEQEPVGGSSTVAGATNHTSARYTTARDNRPTRPTPAIRGASAMPTGSRVSKERRRANVRDTGRRQPYTRLHEGSRLAAQLQHRLQLPTMTPPPLALPQDTANHLPAYWAQAHPVPTQPDHHLLHPAGFTHQRVNPLDRYFPGRPSLGMHSHQQAPGFPQSEAAFPQVAPSVGGHGQASLPAPWLNAQAQYWPESWYAAPRGSEDLAATTAPDTWGVVEVSAPETAGAAELEATQQQEAVPQEPRSMRLPAEELSDLFGFLPESLIEEESVPLELLGGEFDYGAADLDAGVSNGIQTAATTSDQPQMHYGEPIGAADEFNFDEFNFDQFNSEEFNFDEFNVDQFNSEEFNFEEFNVDQYFAPDDHAELWPETSLEDLEFLMNPHGSLDDFDIS</sequence>
<gene>
    <name evidence="2" type="ORF">IF1G_02683</name>
</gene>
<evidence type="ECO:0000256" key="1">
    <source>
        <dbReference type="SAM" id="MobiDB-lite"/>
    </source>
</evidence>